<sequence>MAAHSTEGIEEVSQLEINQEPDQQETKRTEENAISNTESIISLFDCFEDGGSEDGTNPSASQSEETQARTENYKKILQGPLQGPEVAKLEESSRDLRHNIKVHTLKTIESCTHEVACPPNEEYFALQPRHGPPLKEYPFTLDPFQNESIACVDNNQSVLVSAHTSAGKTVIAEYAIAKAFKNQQRIIYTTPIKALSNQKYREFLEQFEDVGLVTGDVTINPGASCLIMTTEILRCMLYRGSEIMREVGWVIFDEIHYMRDSERGVVWEESIILLPHRVRFVFLSATIPNARQFAEWIAYLYKQPCHVVYTDYRPTPLQYYLFAAGANGIHMVVDDKGAFHEDNFSAAMATLQNAPGVKDNKRGRQGGAVKDPSQSNIFKVVKMIMERGFAPVIVFSFSKKDCELYAMQLTKMNFNTVAEQKAVRLVFDNAMDVLSEEDKRLPQVQNMLPLLLRGIGIHHGGLLPILKETIEILFGEGLIKALFATETFAMGLNMPARTVLFTGINKFDGNQRRLISSAEYIQMSGRAGRRGLDDQGIVILMVDEAVPPASIKDLMKGSADPINSAFHLTYNMILNLTRIEEMNPEFMLERSFYQFQFQSNFPSLQEDYQKKKDEFDAIKINNLDQIATYCNIRKELDLLSRDYRDFIIKPEYFIPFMQPGRLVKIVHENVHYNWGLVVNFKKQTSTKTTTIDGKRVSKPCTTIQLHVLLNIPEDKSSTKPCGNDEKSTPEVISVDSKDVTHISEARLHCPDDVRPLPVRKALMRSIKEIERRFPEGPPILDPVESMGIKEPEFLLIIQKIKLLESKLFAHPLHKTNVMDAEYHQYKKKMSLEAAVNEAAEKLSAGNLIQKLDELKARKQVLVRLGYCTAEDVIKMKGRVACELNCGDELVITEVLFNGVFNKLTPEQATAFLSCLVCDERAKENPKINEELCGPLRDLQEAARLIAKISLESGLPIDEDEYVNQFRPHLMDVVLAWCNGASFAEICKTTEIFEGSIVRCMRRLEELLRQMMQASKTIGNDELETKFTQAIKILKRDIVFSSSLYL</sequence>
<protein>
    <recommendedName>
        <fullName evidence="13">Superkiller viralicidic activity 2-like 2</fullName>
    </recommendedName>
</protein>
<dbReference type="PANTHER" id="PTHR12131:SF7">
    <property type="entry name" value="EXOSOME RNA HELICASE MTR4"/>
    <property type="match status" value="1"/>
</dbReference>
<evidence type="ECO:0000256" key="2">
    <source>
        <dbReference type="ARBA" id="ARBA00022741"/>
    </source>
</evidence>
<dbReference type="GO" id="GO:0003724">
    <property type="term" value="F:RNA helicase activity"/>
    <property type="evidence" value="ECO:0007669"/>
    <property type="project" value="InterPro"/>
</dbReference>
<dbReference type="InterPro" id="IPR050699">
    <property type="entry name" value="RNA-DNA_Helicase"/>
</dbReference>
<dbReference type="Pfam" id="PF00271">
    <property type="entry name" value="Helicase_C"/>
    <property type="match status" value="1"/>
</dbReference>
<dbReference type="InterPro" id="IPR025696">
    <property type="entry name" value="Beta-barrel_MTR4"/>
</dbReference>
<dbReference type="EMBL" id="OU892277">
    <property type="protein sequence ID" value="CAG9760970.1"/>
    <property type="molecule type" value="Genomic_DNA"/>
</dbReference>
<dbReference type="SUPFAM" id="SSF52540">
    <property type="entry name" value="P-loop containing nucleoside triphosphate hydrolases"/>
    <property type="match status" value="1"/>
</dbReference>
<dbReference type="InterPro" id="IPR011545">
    <property type="entry name" value="DEAD/DEAH_box_helicase_dom"/>
</dbReference>
<dbReference type="PROSITE" id="PS51192">
    <property type="entry name" value="HELICASE_ATP_BIND_1"/>
    <property type="match status" value="1"/>
</dbReference>
<dbReference type="Gene3D" id="2.40.30.300">
    <property type="match status" value="1"/>
</dbReference>
<dbReference type="PIRSF" id="PIRSF005198">
    <property type="entry name" value="Antiviral_helicase_SKI2"/>
    <property type="match status" value="1"/>
</dbReference>
<keyword evidence="6" id="KW-0539">Nucleus</keyword>
<evidence type="ECO:0000313" key="12">
    <source>
        <dbReference type="Proteomes" id="UP001152799"/>
    </source>
</evidence>
<dbReference type="GO" id="GO:0005524">
    <property type="term" value="F:ATP binding"/>
    <property type="evidence" value="ECO:0007669"/>
    <property type="project" value="UniProtKB-KW"/>
</dbReference>
<dbReference type="Pfam" id="PF13234">
    <property type="entry name" value="MTR4_beta-barrel"/>
    <property type="match status" value="1"/>
</dbReference>
<dbReference type="SMART" id="SM00490">
    <property type="entry name" value="HELICc"/>
    <property type="match status" value="1"/>
</dbReference>
<dbReference type="FunFam" id="1.10.3380.30:FF:000002">
    <property type="entry name" value="superkiller viralicidic activity 2-like 2"/>
    <property type="match status" value="1"/>
</dbReference>
<dbReference type="Pfam" id="PF00270">
    <property type="entry name" value="DEAD"/>
    <property type="match status" value="1"/>
</dbReference>
<dbReference type="GO" id="GO:0006401">
    <property type="term" value="P:RNA catabolic process"/>
    <property type="evidence" value="ECO:0007669"/>
    <property type="project" value="InterPro"/>
</dbReference>
<evidence type="ECO:0000256" key="6">
    <source>
        <dbReference type="ARBA" id="ARBA00023242"/>
    </source>
</evidence>
<feature type="domain" description="Helicase C-terminal" evidence="10">
    <location>
        <begin position="376"/>
        <end position="577"/>
    </location>
</feature>
<evidence type="ECO:0000256" key="8">
    <source>
        <dbReference type="SAM" id="MobiDB-lite"/>
    </source>
</evidence>
<keyword evidence="3" id="KW-0378">Hydrolase</keyword>
<dbReference type="CDD" id="cd18024">
    <property type="entry name" value="DEXHc_Mtr4-like"/>
    <property type="match status" value="1"/>
</dbReference>
<keyword evidence="4" id="KW-0347">Helicase</keyword>
<comment type="subcellular location">
    <subcellularLocation>
        <location evidence="1">Nucleus</location>
    </subcellularLocation>
</comment>
<keyword evidence="7" id="KW-0175">Coiled coil</keyword>
<feature type="domain" description="Helicase ATP-binding" evidence="9">
    <location>
        <begin position="149"/>
        <end position="305"/>
    </location>
</feature>
<accession>A0A9N9MER5</accession>
<dbReference type="Pfam" id="PF08148">
    <property type="entry name" value="DSHCT"/>
    <property type="match status" value="1"/>
</dbReference>
<dbReference type="InterPro" id="IPR048392">
    <property type="entry name" value="MTR4-like_stalk"/>
</dbReference>
<gene>
    <name evidence="11" type="ORF">CEUTPL_LOCUS1683</name>
</gene>
<dbReference type="FunFam" id="3.40.50.300:FF:000141">
    <property type="entry name" value="ATP-dependent RNA helicase DOB1"/>
    <property type="match status" value="1"/>
</dbReference>
<dbReference type="Proteomes" id="UP001152799">
    <property type="component" value="Chromosome 1"/>
</dbReference>
<dbReference type="Gene3D" id="3.40.50.300">
    <property type="entry name" value="P-loop containing nucleotide triphosphate hydrolases"/>
    <property type="match status" value="2"/>
</dbReference>
<evidence type="ECO:0000256" key="7">
    <source>
        <dbReference type="SAM" id="Coils"/>
    </source>
</evidence>
<evidence type="ECO:0000256" key="5">
    <source>
        <dbReference type="ARBA" id="ARBA00022840"/>
    </source>
</evidence>
<keyword evidence="5" id="KW-0067">ATP-binding</keyword>
<evidence type="ECO:0000256" key="1">
    <source>
        <dbReference type="ARBA" id="ARBA00004123"/>
    </source>
</evidence>
<dbReference type="InterPro" id="IPR016438">
    <property type="entry name" value="SKI2-like"/>
</dbReference>
<reference evidence="11" key="1">
    <citation type="submission" date="2022-01" db="EMBL/GenBank/DDBJ databases">
        <authorList>
            <person name="King R."/>
        </authorList>
    </citation>
    <scope>NUCLEOTIDE SEQUENCE</scope>
</reference>
<dbReference type="InterPro" id="IPR014001">
    <property type="entry name" value="Helicase_ATP-bd"/>
</dbReference>
<dbReference type="PANTHER" id="PTHR12131">
    <property type="entry name" value="ATP-DEPENDENT RNA AND DNA HELICASE"/>
    <property type="match status" value="1"/>
</dbReference>
<dbReference type="InterPro" id="IPR001650">
    <property type="entry name" value="Helicase_C-like"/>
</dbReference>
<dbReference type="Gene3D" id="1.10.3380.30">
    <property type="match status" value="2"/>
</dbReference>
<evidence type="ECO:0000259" key="9">
    <source>
        <dbReference type="PROSITE" id="PS51192"/>
    </source>
</evidence>
<evidence type="ECO:0000256" key="4">
    <source>
        <dbReference type="ARBA" id="ARBA00022806"/>
    </source>
</evidence>
<name>A0A9N9MER5_9CUCU</name>
<dbReference type="PROSITE" id="PS51194">
    <property type="entry name" value="HELICASE_CTER"/>
    <property type="match status" value="1"/>
</dbReference>
<evidence type="ECO:0008006" key="13">
    <source>
        <dbReference type="Google" id="ProtNLM"/>
    </source>
</evidence>
<dbReference type="AlphaFoldDB" id="A0A9N9MER5"/>
<proteinExistence type="predicted"/>
<keyword evidence="2" id="KW-0547">Nucleotide-binding</keyword>
<dbReference type="CDD" id="cd18795">
    <property type="entry name" value="SF2_C_Ski2"/>
    <property type="match status" value="1"/>
</dbReference>
<dbReference type="GO" id="GO:0005634">
    <property type="term" value="C:nucleus"/>
    <property type="evidence" value="ECO:0007669"/>
    <property type="project" value="UniProtKB-SubCell"/>
</dbReference>
<organism evidence="11 12">
    <name type="scientific">Ceutorhynchus assimilis</name>
    <name type="common">cabbage seed weevil</name>
    <dbReference type="NCBI Taxonomy" id="467358"/>
    <lineage>
        <taxon>Eukaryota</taxon>
        <taxon>Metazoa</taxon>
        <taxon>Ecdysozoa</taxon>
        <taxon>Arthropoda</taxon>
        <taxon>Hexapoda</taxon>
        <taxon>Insecta</taxon>
        <taxon>Pterygota</taxon>
        <taxon>Neoptera</taxon>
        <taxon>Endopterygota</taxon>
        <taxon>Coleoptera</taxon>
        <taxon>Polyphaga</taxon>
        <taxon>Cucujiformia</taxon>
        <taxon>Curculionidae</taxon>
        <taxon>Ceutorhynchinae</taxon>
        <taxon>Ceutorhynchus</taxon>
    </lineage>
</organism>
<feature type="coiled-coil region" evidence="7">
    <location>
        <begin position="996"/>
        <end position="1023"/>
    </location>
</feature>
<feature type="region of interest" description="Disordered" evidence="8">
    <location>
        <begin position="1"/>
        <end position="69"/>
    </location>
</feature>
<dbReference type="SMART" id="SM00487">
    <property type="entry name" value="DEXDc"/>
    <property type="match status" value="1"/>
</dbReference>
<dbReference type="GO" id="GO:0003723">
    <property type="term" value="F:RNA binding"/>
    <property type="evidence" value="ECO:0007669"/>
    <property type="project" value="InterPro"/>
</dbReference>
<dbReference type="GO" id="GO:0016787">
    <property type="term" value="F:hydrolase activity"/>
    <property type="evidence" value="ECO:0007669"/>
    <property type="project" value="UniProtKB-KW"/>
</dbReference>
<evidence type="ECO:0000313" key="11">
    <source>
        <dbReference type="EMBL" id="CAG9760970.1"/>
    </source>
</evidence>
<dbReference type="FunFam" id="3.40.50.300:FF:000083">
    <property type="entry name" value="ATP-dependent RNA helicase DOB1"/>
    <property type="match status" value="1"/>
</dbReference>
<dbReference type="SMART" id="SM01142">
    <property type="entry name" value="DSHCT"/>
    <property type="match status" value="1"/>
</dbReference>
<feature type="compositionally biased region" description="Polar residues" evidence="8">
    <location>
        <begin position="54"/>
        <end position="65"/>
    </location>
</feature>
<dbReference type="InterPro" id="IPR027417">
    <property type="entry name" value="P-loop_NTPase"/>
</dbReference>
<dbReference type="OrthoDB" id="64767at2759"/>
<keyword evidence="12" id="KW-1185">Reference proteome</keyword>
<evidence type="ECO:0000259" key="10">
    <source>
        <dbReference type="PROSITE" id="PS51194"/>
    </source>
</evidence>
<evidence type="ECO:0000256" key="3">
    <source>
        <dbReference type="ARBA" id="ARBA00022801"/>
    </source>
</evidence>
<dbReference type="InterPro" id="IPR012961">
    <property type="entry name" value="Ski2/MTR4_C"/>
</dbReference>
<dbReference type="Pfam" id="PF21408">
    <property type="entry name" value="MTR4-like_stalk"/>
    <property type="match status" value="1"/>
</dbReference>
<dbReference type="GO" id="GO:0000460">
    <property type="term" value="P:maturation of 5.8S rRNA"/>
    <property type="evidence" value="ECO:0007669"/>
    <property type="project" value="TreeGrafter"/>
</dbReference>